<dbReference type="Proteomes" id="UP000515908">
    <property type="component" value="Chromosome 02"/>
</dbReference>
<name>A0A7G2C1M5_9TRYP</name>
<dbReference type="PANTHER" id="PTHR35615:SF7">
    <property type="entry name" value="PRESENT IN THE OUTER MITOCHONDRIAL MEMBRANE PROTEOME 22"/>
    <property type="match status" value="1"/>
</dbReference>
<proteinExistence type="predicted"/>
<dbReference type="VEuPathDB" id="TriTrypDB:ADEAN_000106300"/>
<keyword evidence="3" id="KW-1185">Reference proteome</keyword>
<dbReference type="AlphaFoldDB" id="A0A7G2C1M5"/>
<protein>
    <submittedName>
        <fullName evidence="2">Uncharacterized protein</fullName>
    </submittedName>
</protein>
<dbReference type="PANTHER" id="PTHR35615">
    <property type="entry name" value="PRESENT IN THE OUTER MITOCHONDRIAL MEMBRANE PROTEOME 22-RELATED"/>
    <property type="match status" value="1"/>
</dbReference>
<dbReference type="EMBL" id="LR877146">
    <property type="protein sequence ID" value="CAD2213620.1"/>
    <property type="molecule type" value="Genomic_DNA"/>
</dbReference>
<evidence type="ECO:0000313" key="3">
    <source>
        <dbReference type="Proteomes" id="UP000515908"/>
    </source>
</evidence>
<sequence>MIGNIIKRAECAVKESKEKFVATVSGVTFPSSNRSGEDVMVKDVLSSGGPAQAKFATNPITGPNLQDIKEEKVADEKAVAAVVSKCVKNFDIKNDEMLVVTLNLTQIRAPKNVYVTSFMCLFVNHAQKTFNMKVLMENIKNRKKEGLLFTAAIGGATRTALVIPVMPEDVKNMEILKVTMNEGAAMNTMKNKPSRSGGIVTFIQMTKGPIDKGAVKDEKMKERMLKMLAAAKAKMEDPENAKMPSFPLSSSK</sequence>
<feature type="region of interest" description="Disordered" evidence="1">
    <location>
        <begin position="232"/>
        <end position="252"/>
    </location>
</feature>
<organism evidence="2 3">
    <name type="scientific">Angomonas deanei</name>
    <dbReference type="NCBI Taxonomy" id="59799"/>
    <lineage>
        <taxon>Eukaryota</taxon>
        <taxon>Discoba</taxon>
        <taxon>Euglenozoa</taxon>
        <taxon>Kinetoplastea</taxon>
        <taxon>Metakinetoplastina</taxon>
        <taxon>Trypanosomatida</taxon>
        <taxon>Trypanosomatidae</taxon>
        <taxon>Strigomonadinae</taxon>
        <taxon>Angomonas</taxon>
    </lineage>
</organism>
<evidence type="ECO:0000256" key="1">
    <source>
        <dbReference type="SAM" id="MobiDB-lite"/>
    </source>
</evidence>
<accession>A0A7G2C1M5</accession>
<reference evidence="2 3" key="1">
    <citation type="submission" date="2020-08" db="EMBL/GenBank/DDBJ databases">
        <authorList>
            <person name="Newling K."/>
            <person name="Davey J."/>
            <person name="Forrester S."/>
        </authorList>
    </citation>
    <scope>NUCLEOTIDE SEQUENCE [LARGE SCALE GENOMIC DNA]</scope>
    <source>
        <strain evidence="3">Crithidia deanei Carvalho (ATCC PRA-265)</strain>
    </source>
</reference>
<gene>
    <name evidence="2" type="ORF">ADEAN_000106300</name>
</gene>
<evidence type="ECO:0000313" key="2">
    <source>
        <dbReference type="EMBL" id="CAD2213620.1"/>
    </source>
</evidence>